<protein>
    <submittedName>
        <fullName evidence="1">Uncharacterized protein</fullName>
    </submittedName>
</protein>
<dbReference type="Proteomes" id="UP001056384">
    <property type="component" value="Chromosome 1"/>
</dbReference>
<dbReference type="AlphaFoldDB" id="A0A9Q9ECJ3"/>
<evidence type="ECO:0000313" key="1">
    <source>
        <dbReference type="EMBL" id="USW46756.1"/>
    </source>
</evidence>
<sequence>MMIEKYDEDEQLLRGRLDTAADPDEWLNMGADYLVDELEIVAGVILDSRQQWQEYGDRCKDNTWVSMYAYCRPAPDQDDENSAEDFSWRVVFYHRINDNDRKVFTLTSIAKYLGCYASWDQRMNMEDMRKATSGCGPPWMGPDSGGYSLYD</sequence>
<organism evidence="1 2">
    <name type="scientific">Septoria linicola</name>
    <dbReference type="NCBI Taxonomy" id="215465"/>
    <lineage>
        <taxon>Eukaryota</taxon>
        <taxon>Fungi</taxon>
        <taxon>Dikarya</taxon>
        <taxon>Ascomycota</taxon>
        <taxon>Pezizomycotina</taxon>
        <taxon>Dothideomycetes</taxon>
        <taxon>Dothideomycetidae</taxon>
        <taxon>Mycosphaerellales</taxon>
        <taxon>Mycosphaerellaceae</taxon>
        <taxon>Septoria</taxon>
    </lineage>
</organism>
<name>A0A9Q9ECJ3_9PEZI</name>
<keyword evidence="2" id="KW-1185">Reference proteome</keyword>
<evidence type="ECO:0000313" key="2">
    <source>
        <dbReference type="Proteomes" id="UP001056384"/>
    </source>
</evidence>
<accession>A0A9Q9ECJ3</accession>
<dbReference type="EMBL" id="CP099418">
    <property type="protein sequence ID" value="USW46756.1"/>
    <property type="molecule type" value="Genomic_DNA"/>
</dbReference>
<gene>
    <name evidence="1" type="ORF">Slin15195_G000750</name>
</gene>
<proteinExistence type="predicted"/>
<reference evidence="1" key="1">
    <citation type="submission" date="2022-06" db="EMBL/GenBank/DDBJ databases">
        <title>Complete genome sequences of two strains of the flax pathogen Septoria linicola.</title>
        <authorList>
            <person name="Lapalu N."/>
            <person name="Simon A."/>
            <person name="Demenou B."/>
            <person name="Paumier D."/>
            <person name="Guillot M.-P."/>
            <person name="Gout L."/>
            <person name="Valade R."/>
        </authorList>
    </citation>
    <scope>NUCLEOTIDE SEQUENCE</scope>
    <source>
        <strain evidence="1">SE15195</strain>
    </source>
</reference>